<comment type="caution">
    <text evidence="2">The sequence shown here is derived from an EMBL/GenBank/DDBJ whole genome shotgun (WGS) entry which is preliminary data.</text>
</comment>
<gene>
    <name evidence="2" type="ORF">Rrhod_2154</name>
</gene>
<reference evidence="2 3" key="1">
    <citation type="journal article" date="2013" name="Genome Announc.">
        <title>Draft Genome Sequence of Rhodococcus rhodnii Strain LMG5362, a Symbiont of Rhodnius prolixus (Hemiptera, Reduviidae, Triatominae), the Principle Vector of Trypanosoma cruzi.</title>
        <authorList>
            <person name="Pachebat J.A."/>
            <person name="van Keulen G."/>
            <person name="Whitten M.M."/>
            <person name="Girdwood S."/>
            <person name="Del Sol R."/>
            <person name="Dyson P.J."/>
            <person name="Facey P.D."/>
        </authorList>
    </citation>
    <scope>NUCLEOTIDE SEQUENCE [LARGE SCALE GENOMIC DNA]</scope>
    <source>
        <strain evidence="2 3">LMG 5362</strain>
    </source>
</reference>
<feature type="region of interest" description="Disordered" evidence="1">
    <location>
        <begin position="1"/>
        <end position="39"/>
    </location>
</feature>
<sequence>MNRRQPAQPPNLHQKRPGVQKGVQNTPRSDRMRPLGCSSAARDHIEVTCIE</sequence>
<dbReference type="AlphaFoldDB" id="R7WR71"/>
<dbReference type="EMBL" id="APMY01000066">
    <property type="protein sequence ID" value="EOM76489.1"/>
    <property type="molecule type" value="Genomic_DNA"/>
</dbReference>
<name>R7WR71_9NOCA</name>
<evidence type="ECO:0000256" key="1">
    <source>
        <dbReference type="SAM" id="MobiDB-lite"/>
    </source>
</evidence>
<keyword evidence="3" id="KW-1185">Reference proteome</keyword>
<dbReference type="Proteomes" id="UP000013525">
    <property type="component" value="Unassembled WGS sequence"/>
</dbReference>
<accession>R7WR71</accession>
<proteinExistence type="predicted"/>
<protein>
    <submittedName>
        <fullName evidence="2">Uncharacterized protein</fullName>
    </submittedName>
</protein>
<dbReference type="PATRIC" id="fig|1273125.3.peg.2074"/>
<organism evidence="2 3">
    <name type="scientific">Rhodococcus rhodnii LMG 5362</name>
    <dbReference type="NCBI Taxonomy" id="1273125"/>
    <lineage>
        <taxon>Bacteria</taxon>
        <taxon>Bacillati</taxon>
        <taxon>Actinomycetota</taxon>
        <taxon>Actinomycetes</taxon>
        <taxon>Mycobacteriales</taxon>
        <taxon>Nocardiaceae</taxon>
        <taxon>Rhodococcus</taxon>
    </lineage>
</organism>
<evidence type="ECO:0000313" key="3">
    <source>
        <dbReference type="Proteomes" id="UP000013525"/>
    </source>
</evidence>
<evidence type="ECO:0000313" key="2">
    <source>
        <dbReference type="EMBL" id="EOM76489.1"/>
    </source>
</evidence>